<dbReference type="Proteomes" id="UP000321947">
    <property type="component" value="Unassembled WGS sequence"/>
</dbReference>
<dbReference type="AlphaFoldDB" id="A0A5D3BQG4"/>
<evidence type="ECO:0000313" key="2">
    <source>
        <dbReference type="Proteomes" id="UP000321947"/>
    </source>
</evidence>
<name>A0A5D3BQG4_CUCMM</name>
<protein>
    <submittedName>
        <fullName evidence="1">Uncharacterized protein</fullName>
    </submittedName>
</protein>
<proteinExistence type="predicted"/>
<reference evidence="1 2" key="1">
    <citation type="submission" date="2019-08" db="EMBL/GenBank/DDBJ databases">
        <title>Draft genome sequences of two oriental melons (Cucumis melo L. var makuwa).</title>
        <authorList>
            <person name="Kwon S.-Y."/>
        </authorList>
    </citation>
    <scope>NUCLEOTIDE SEQUENCE [LARGE SCALE GENOMIC DNA]</scope>
    <source>
        <strain evidence="2">cv. Chang Bougi</strain>
        <tissue evidence="1">Leaf</tissue>
    </source>
</reference>
<gene>
    <name evidence="1" type="ORF">E5676_scaffold451G002200</name>
</gene>
<accession>A0A5D3BQG4</accession>
<dbReference type="EMBL" id="SSTD01016175">
    <property type="protein sequence ID" value="TYK01617.1"/>
    <property type="molecule type" value="Genomic_DNA"/>
</dbReference>
<comment type="caution">
    <text evidence="1">The sequence shown here is derived from an EMBL/GenBank/DDBJ whole genome shotgun (WGS) entry which is preliminary data.</text>
</comment>
<evidence type="ECO:0000313" key="1">
    <source>
        <dbReference type="EMBL" id="TYK01617.1"/>
    </source>
</evidence>
<organism evidence="1 2">
    <name type="scientific">Cucumis melo var. makuwa</name>
    <name type="common">Oriental melon</name>
    <dbReference type="NCBI Taxonomy" id="1194695"/>
    <lineage>
        <taxon>Eukaryota</taxon>
        <taxon>Viridiplantae</taxon>
        <taxon>Streptophyta</taxon>
        <taxon>Embryophyta</taxon>
        <taxon>Tracheophyta</taxon>
        <taxon>Spermatophyta</taxon>
        <taxon>Magnoliopsida</taxon>
        <taxon>eudicotyledons</taxon>
        <taxon>Gunneridae</taxon>
        <taxon>Pentapetalae</taxon>
        <taxon>rosids</taxon>
        <taxon>fabids</taxon>
        <taxon>Cucurbitales</taxon>
        <taxon>Cucurbitaceae</taxon>
        <taxon>Benincaseae</taxon>
        <taxon>Cucumis</taxon>
    </lineage>
</organism>
<sequence>MLLKMINGMLEEATLDVVRNEIIDGKGCKGFRDFIFDFEQYFKVTNTVTEEAKVTLAMMHLSEDAKLWWRSQYIDIQEGHCTIDT</sequence>